<accession>A0A3A9WT80</accession>
<name>A0A3A9WT80_9ACTN</name>
<reference evidence="3 4" key="1">
    <citation type="submission" date="2018-09" db="EMBL/GenBank/DDBJ databases">
        <title>Streptomyces sp. nov. DS1-2, an endophytic actinomycete isolated from roots of Dendrobium scabrilingue.</title>
        <authorList>
            <person name="Kuncharoen N."/>
            <person name="Kudo T."/>
            <person name="Ohkuma M."/>
            <person name="Yuki M."/>
            <person name="Tanasupawat S."/>
        </authorList>
    </citation>
    <scope>NUCLEOTIDE SEQUENCE [LARGE SCALE GENOMIC DNA]</scope>
    <source>
        <strain evidence="1 4">AZ1-7</strain>
        <strain evidence="2 3">DS1-2</strain>
    </source>
</reference>
<dbReference type="EMBL" id="RBDY01000008">
    <property type="protein sequence ID" value="RKN23075.1"/>
    <property type="molecule type" value="Genomic_DNA"/>
</dbReference>
<dbReference type="Proteomes" id="UP000268652">
    <property type="component" value="Unassembled WGS sequence"/>
</dbReference>
<dbReference type="RefSeq" id="WP_120697246.1">
    <property type="nucleotide sequence ID" value="NZ_RBDX01000008.1"/>
</dbReference>
<keyword evidence="3" id="KW-1185">Reference proteome</keyword>
<evidence type="ECO:0000313" key="4">
    <source>
        <dbReference type="Proteomes" id="UP000275024"/>
    </source>
</evidence>
<dbReference type="Proteomes" id="UP000275024">
    <property type="component" value="Unassembled WGS sequence"/>
</dbReference>
<dbReference type="EMBL" id="RBDX01000008">
    <property type="protein sequence ID" value="RKN09327.1"/>
    <property type="molecule type" value="Genomic_DNA"/>
</dbReference>
<gene>
    <name evidence="2" type="ORF">D7318_13765</name>
    <name evidence="1" type="ORF">D7319_12760</name>
</gene>
<proteinExistence type="predicted"/>
<dbReference type="AlphaFoldDB" id="A0A3A9WT80"/>
<evidence type="ECO:0000313" key="3">
    <source>
        <dbReference type="Proteomes" id="UP000268652"/>
    </source>
</evidence>
<evidence type="ECO:0000313" key="2">
    <source>
        <dbReference type="EMBL" id="RKN23075.1"/>
    </source>
</evidence>
<protein>
    <submittedName>
        <fullName evidence="1">Uncharacterized protein</fullName>
    </submittedName>
</protein>
<organism evidence="1 4">
    <name type="scientific">Streptomyces radicis</name>
    <dbReference type="NCBI Taxonomy" id="1750517"/>
    <lineage>
        <taxon>Bacteria</taxon>
        <taxon>Bacillati</taxon>
        <taxon>Actinomycetota</taxon>
        <taxon>Actinomycetes</taxon>
        <taxon>Kitasatosporales</taxon>
        <taxon>Streptomycetaceae</taxon>
        <taxon>Streptomyces</taxon>
    </lineage>
</organism>
<comment type="caution">
    <text evidence="1">The sequence shown here is derived from an EMBL/GenBank/DDBJ whole genome shotgun (WGS) entry which is preliminary data.</text>
</comment>
<evidence type="ECO:0000313" key="1">
    <source>
        <dbReference type="EMBL" id="RKN09327.1"/>
    </source>
</evidence>
<sequence length="130" mass="13505">MNDEADLAVSAEGLDPVESAARGLYDRLPADGLAAESEGYAAGQSLRGVDLASGAAIVRLTERWRTQVLHLRSDCGRIAGHLSETVTAHAELESRTGDDVRRATTAGLENVAPNRAILALGGIAPEDGDA</sequence>
<dbReference type="OrthoDB" id="4332677at2"/>